<evidence type="ECO:0000313" key="8">
    <source>
        <dbReference type="Proteomes" id="UP000182149"/>
    </source>
</evidence>
<dbReference type="SMART" id="SM00947">
    <property type="entry name" value="Pro_CA"/>
    <property type="match status" value="1"/>
</dbReference>
<dbReference type="EC" id="4.2.1.1" evidence="2"/>
<reference evidence="7 8" key="1">
    <citation type="submission" date="2014-12" db="EMBL/GenBank/DDBJ databases">
        <title>Draft genome sequences of 29 type strains of Enterococci.</title>
        <authorList>
            <person name="Zhong Z."/>
            <person name="Sun Z."/>
            <person name="Liu W."/>
            <person name="Zhang W."/>
            <person name="Zhang H."/>
        </authorList>
    </citation>
    <scope>NUCLEOTIDE SEQUENCE [LARGE SCALE GENOMIC DNA]</scope>
    <source>
        <strain evidence="7 8">DSM 17690</strain>
    </source>
</reference>
<evidence type="ECO:0000256" key="4">
    <source>
        <dbReference type="ARBA" id="ARBA00022833"/>
    </source>
</evidence>
<dbReference type="Pfam" id="PF00484">
    <property type="entry name" value="Pro_CA"/>
    <property type="match status" value="1"/>
</dbReference>
<dbReference type="Proteomes" id="UP000182149">
    <property type="component" value="Unassembled WGS sequence"/>
</dbReference>
<dbReference type="InterPro" id="IPR036874">
    <property type="entry name" value="Carbonic_anhydrase_sf"/>
</dbReference>
<gene>
    <name evidence="7" type="ORF">RU93_GL001171</name>
</gene>
<dbReference type="STRING" id="328396.RU93_GL001171"/>
<comment type="similarity">
    <text evidence="1">Belongs to the beta-class carbonic anhydrase family.</text>
</comment>
<accession>A0A1L8QWP8</accession>
<comment type="cofactor">
    <cofactor evidence="6">
        <name>Zn(2+)</name>
        <dbReference type="ChEBI" id="CHEBI:29105"/>
    </cofactor>
    <text evidence="6">Binds 1 zinc ion per subunit.</text>
</comment>
<dbReference type="CDD" id="cd03379">
    <property type="entry name" value="beta_CA_cladeD"/>
    <property type="match status" value="1"/>
</dbReference>
<dbReference type="InterPro" id="IPR001765">
    <property type="entry name" value="Carbonic_anhydrase"/>
</dbReference>
<sequence length="185" mass="20357">MNMTHVFDEILKHNEAFVANKEYIPYQTDSNPNKKLAILTCMDSRLTELLPAALGIKNGDAKIIKNAGGMITSPVGSTIRSLVVSIYAFDIKQVMIIGHDHCGMSNVDNSPLIETMKERGITKEAFETFDSDDFDTARWLEGFANVEESVAKTVASVVNHPLIAKDVEVRGFVINPSTGELRPVC</sequence>
<name>A0A1L8QWP8_9ENTE</name>
<evidence type="ECO:0000256" key="5">
    <source>
        <dbReference type="ARBA" id="ARBA00048348"/>
    </source>
</evidence>
<evidence type="ECO:0000313" key="7">
    <source>
        <dbReference type="EMBL" id="OJG11938.1"/>
    </source>
</evidence>
<keyword evidence="3 6" id="KW-0479">Metal-binding</keyword>
<dbReference type="GO" id="GO:0004089">
    <property type="term" value="F:carbonate dehydratase activity"/>
    <property type="evidence" value="ECO:0007669"/>
    <property type="project" value="UniProtKB-EC"/>
</dbReference>
<feature type="binding site" evidence="6">
    <location>
        <position position="41"/>
    </location>
    <ligand>
        <name>Zn(2+)</name>
        <dbReference type="ChEBI" id="CHEBI:29105"/>
    </ligand>
</feature>
<evidence type="ECO:0000256" key="6">
    <source>
        <dbReference type="PIRSR" id="PIRSR601765-1"/>
    </source>
</evidence>
<evidence type="ECO:0000256" key="3">
    <source>
        <dbReference type="ARBA" id="ARBA00022723"/>
    </source>
</evidence>
<dbReference type="Gene3D" id="3.40.1050.10">
    <property type="entry name" value="Carbonic anhydrase"/>
    <property type="match status" value="1"/>
</dbReference>
<comment type="caution">
    <text evidence="7">The sequence shown here is derived from an EMBL/GenBank/DDBJ whole genome shotgun (WGS) entry which is preliminary data.</text>
</comment>
<feature type="binding site" evidence="6">
    <location>
        <position position="43"/>
    </location>
    <ligand>
        <name>Zn(2+)</name>
        <dbReference type="ChEBI" id="CHEBI:29105"/>
    </ligand>
</feature>
<dbReference type="GO" id="GO:0008270">
    <property type="term" value="F:zinc ion binding"/>
    <property type="evidence" value="ECO:0007669"/>
    <property type="project" value="InterPro"/>
</dbReference>
<protein>
    <recommendedName>
        <fullName evidence="2">carbonic anhydrase</fullName>
        <ecNumber evidence="2">4.2.1.1</ecNumber>
    </recommendedName>
</protein>
<evidence type="ECO:0000256" key="1">
    <source>
        <dbReference type="ARBA" id="ARBA00006217"/>
    </source>
</evidence>
<comment type="catalytic activity">
    <reaction evidence="5">
        <text>hydrogencarbonate + H(+) = CO2 + H2O</text>
        <dbReference type="Rhea" id="RHEA:10748"/>
        <dbReference type="ChEBI" id="CHEBI:15377"/>
        <dbReference type="ChEBI" id="CHEBI:15378"/>
        <dbReference type="ChEBI" id="CHEBI:16526"/>
        <dbReference type="ChEBI" id="CHEBI:17544"/>
        <dbReference type="EC" id="4.2.1.1"/>
    </reaction>
</comment>
<dbReference type="PANTHER" id="PTHR43175:SF3">
    <property type="entry name" value="CARBON DISULFIDE HYDROLASE"/>
    <property type="match status" value="1"/>
</dbReference>
<feature type="binding site" evidence="6">
    <location>
        <position position="99"/>
    </location>
    <ligand>
        <name>Zn(2+)</name>
        <dbReference type="ChEBI" id="CHEBI:29105"/>
    </ligand>
</feature>
<keyword evidence="4 6" id="KW-0862">Zinc</keyword>
<dbReference type="SUPFAM" id="SSF53056">
    <property type="entry name" value="beta-carbonic anhydrase, cab"/>
    <property type="match status" value="1"/>
</dbReference>
<dbReference type="PANTHER" id="PTHR43175">
    <property type="entry name" value="CARBONIC ANHYDRASE"/>
    <property type="match status" value="1"/>
</dbReference>
<feature type="binding site" evidence="6">
    <location>
        <position position="102"/>
    </location>
    <ligand>
        <name>Zn(2+)</name>
        <dbReference type="ChEBI" id="CHEBI:29105"/>
    </ligand>
</feature>
<dbReference type="AlphaFoldDB" id="A0A1L8QWP8"/>
<dbReference type="EMBL" id="JXKD01000002">
    <property type="protein sequence ID" value="OJG11938.1"/>
    <property type="molecule type" value="Genomic_DNA"/>
</dbReference>
<keyword evidence="8" id="KW-1185">Reference proteome</keyword>
<evidence type="ECO:0000256" key="2">
    <source>
        <dbReference type="ARBA" id="ARBA00012925"/>
    </source>
</evidence>
<proteinExistence type="inferred from homology"/>
<organism evidence="7 8">
    <name type="scientific">Enterococcus aquimarinus</name>
    <dbReference type="NCBI Taxonomy" id="328396"/>
    <lineage>
        <taxon>Bacteria</taxon>
        <taxon>Bacillati</taxon>
        <taxon>Bacillota</taxon>
        <taxon>Bacilli</taxon>
        <taxon>Lactobacillales</taxon>
        <taxon>Enterococcaceae</taxon>
        <taxon>Enterococcus</taxon>
    </lineage>
</organism>